<feature type="domain" description="DUF569" evidence="1">
    <location>
        <begin position="43"/>
        <end position="88"/>
    </location>
</feature>
<sequence>MEIFENARTVRLRSHHGKYLMAEGDEFSVTQARNGSNQRTWWAWEPIRDGPRVRFRSHLGKFLRANGGLPPWRGSVTHDVPTRDCVLWHVDVLETEFRSETSSSSLLSIFLSKSDGRTIRYAIADEDGLVDERSLGASCKFSGRSVEDLRRKLQEETGVSDVLVCSRSPLTGRLHPLFWSAPRPEVIIARSRRSPLPSYWFLFPSVKSRFSLRDQFCRVFFQRITDKAMFCMNKWHSGDWVRHIVLYVIQMMIFYNHGRREVLPHDWFDILSPTVARGFEIHPDFP</sequence>
<proteinExistence type="predicted"/>
<protein>
    <submittedName>
        <fullName evidence="3">Uncharacterized protein</fullName>
    </submittedName>
</protein>
<dbReference type="InterPro" id="IPR007679">
    <property type="entry name" value="DUF569"/>
</dbReference>
<evidence type="ECO:0000313" key="3">
    <source>
        <dbReference type="EMBL" id="CAA7395310.1"/>
    </source>
</evidence>
<dbReference type="OrthoDB" id="2432302at2759"/>
<feature type="domain" description="DUF569" evidence="2">
    <location>
        <begin position="116"/>
        <end position="182"/>
    </location>
</feature>
<reference evidence="3" key="1">
    <citation type="submission" date="2020-02" db="EMBL/GenBank/DDBJ databases">
        <authorList>
            <person name="Scholz U."/>
            <person name="Mascher M."/>
            <person name="Fiebig A."/>
        </authorList>
    </citation>
    <scope>NUCLEOTIDE SEQUENCE</scope>
</reference>
<feature type="domain" description="DUF569" evidence="1">
    <location>
        <begin position="1"/>
        <end position="42"/>
    </location>
</feature>
<dbReference type="InterPro" id="IPR054726">
    <property type="entry name" value="Ubiq_DUF569-assoc"/>
</dbReference>
<dbReference type="Pfam" id="PF22932">
    <property type="entry name" value="Ubiq_DUF_assoc"/>
    <property type="match status" value="1"/>
</dbReference>
<organism evidence="3 4">
    <name type="scientific">Spirodela intermedia</name>
    <name type="common">Intermediate duckweed</name>
    <dbReference type="NCBI Taxonomy" id="51605"/>
    <lineage>
        <taxon>Eukaryota</taxon>
        <taxon>Viridiplantae</taxon>
        <taxon>Streptophyta</taxon>
        <taxon>Embryophyta</taxon>
        <taxon>Tracheophyta</taxon>
        <taxon>Spermatophyta</taxon>
        <taxon>Magnoliopsida</taxon>
        <taxon>Liliopsida</taxon>
        <taxon>Araceae</taxon>
        <taxon>Lemnoideae</taxon>
        <taxon>Spirodela</taxon>
    </lineage>
</organism>
<evidence type="ECO:0000313" key="4">
    <source>
        <dbReference type="Proteomes" id="UP000663760"/>
    </source>
</evidence>
<dbReference type="Gene3D" id="2.80.10.50">
    <property type="match status" value="1"/>
</dbReference>
<evidence type="ECO:0000259" key="1">
    <source>
        <dbReference type="Pfam" id="PF04601"/>
    </source>
</evidence>
<gene>
    <name evidence="3" type="ORF">SI8410_04005971</name>
</gene>
<dbReference type="AlphaFoldDB" id="A0A7I8KC06"/>
<dbReference type="Proteomes" id="UP000663760">
    <property type="component" value="Chromosome 4"/>
</dbReference>
<dbReference type="SUPFAM" id="SSF50405">
    <property type="entry name" value="Actin-crosslinking proteins"/>
    <property type="match status" value="1"/>
</dbReference>
<evidence type="ECO:0000259" key="2">
    <source>
        <dbReference type="Pfam" id="PF22932"/>
    </source>
</evidence>
<dbReference type="InterPro" id="IPR008999">
    <property type="entry name" value="Actin-crosslinking"/>
</dbReference>
<dbReference type="EMBL" id="LR746267">
    <property type="protein sequence ID" value="CAA7395310.1"/>
    <property type="molecule type" value="Genomic_DNA"/>
</dbReference>
<dbReference type="PANTHER" id="PTHR31205:SF69">
    <property type="entry name" value="ACTIN CROSS-LINKING PROTEIN (DUF569)"/>
    <property type="match status" value="1"/>
</dbReference>
<name>A0A7I8KC06_SPIIN</name>
<dbReference type="PANTHER" id="PTHR31205">
    <property type="entry name" value="ACTIN CROSS-LINKING PROTEIN (DUF569)"/>
    <property type="match status" value="1"/>
</dbReference>
<keyword evidence="4" id="KW-1185">Reference proteome</keyword>
<accession>A0A7I8KC06</accession>
<dbReference type="Pfam" id="PF04601">
    <property type="entry name" value="DUF569"/>
    <property type="match status" value="2"/>
</dbReference>